<dbReference type="OrthoDB" id="25675at2759"/>
<dbReference type="InterPro" id="IPR057776">
    <property type="entry name" value="UTP23_sensor"/>
</dbReference>
<protein>
    <recommendedName>
        <fullName evidence="8">UTP23 sensor motif region domain-containing protein</fullName>
    </recommendedName>
</protein>
<dbReference type="OMA" id="CCMQALY"/>
<dbReference type="CDD" id="cd08553">
    <property type="entry name" value="PIN_Fcf1-like"/>
    <property type="match status" value="1"/>
</dbReference>
<dbReference type="eggNOG" id="KOG3164">
    <property type="taxonomic scope" value="Eukaryota"/>
</dbReference>
<dbReference type="Pfam" id="PF24779">
    <property type="entry name" value="UTP23_sensor"/>
    <property type="match status" value="1"/>
</dbReference>
<proteinExistence type="inferred from homology"/>
<dbReference type="SUPFAM" id="SSF88723">
    <property type="entry name" value="PIN domain-like"/>
    <property type="match status" value="1"/>
</dbReference>
<keyword evidence="2" id="KW-0690">Ribosome biogenesis</keyword>
<keyword evidence="4" id="KW-0539">Nucleus</keyword>
<evidence type="ECO:0000313" key="9">
    <source>
        <dbReference type="EMBL" id="ERN19922.1"/>
    </source>
</evidence>
<dbReference type="Gene3D" id="3.40.50.1010">
    <property type="entry name" value="5'-nuclease"/>
    <property type="match status" value="1"/>
</dbReference>
<dbReference type="EMBL" id="KI392062">
    <property type="protein sequence ID" value="ERN19922.1"/>
    <property type="molecule type" value="Genomic_DNA"/>
</dbReference>
<dbReference type="Pfam" id="PF04900">
    <property type="entry name" value="Fcf1"/>
    <property type="match status" value="1"/>
</dbReference>
<comment type="function">
    <text evidence="5">Involved in rRNA-processing and ribosome biogenesis.</text>
</comment>
<evidence type="ECO:0000256" key="4">
    <source>
        <dbReference type="ARBA" id="ARBA00023242"/>
    </source>
</evidence>
<dbReference type="InterPro" id="IPR029060">
    <property type="entry name" value="PIN-like_dom_sf"/>
</dbReference>
<evidence type="ECO:0000256" key="6">
    <source>
        <dbReference type="ARBA" id="ARBA00038503"/>
    </source>
</evidence>
<dbReference type="STRING" id="13333.U5DEQ2"/>
<feature type="domain" description="UTP23 sensor motif region" evidence="8">
    <location>
        <begin position="220"/>
        <end position="237"/>
    </location>
</feature>
<evidence type="ECO:0000313" key="10">
    <source>
        <dbReference type="Proteomes" id="UP000017836"/>
    </source>
</evidence>
<dbReference type="GO" id="GO:0032040">
    <property type="term" value="C:small-subunit processome"/>
    <property type="evidence" value="ECO:0000318"/>
    <property type="project" value="GO_Central"/>
</dbReference>
<dbReference type="Gramene" id="ERN19922">
    <property type="protein sequence ID" value="ERN19922"/>
    <property type="gene ID" value="AMTR_s00071p00094030"/>
</dbReference>
<dbReference type="AlphaFoldDB" id="U5DEQ2"/>
<dbReference type="KEGG" id="atr:18448323"/>
<feature type="compositionally biased region" description="Basic residues" evidence="7">
    <location>
        <begin position="259"/>
        <end position="269"/>
    </location>
</feature>
<dbReference type="InterPro" id="IPR006984">
    <property type="entry name" value="Fcf1/UTP23"/>
</dbReference>
<evidence type="ECO:0000256" key="1">
    <source>
        <dbReference type="ARBA" id="ARBA00004604"/>
    </source>
</evidence>
<dbReference type="PANTHER" id="PTHR12416">
    <property type="entry name" value="RRNA-PROCESSING PROTEIN UTP23 HOMOLOG"/>
    <property type="match status" value="1"/>
</dbReference>
<organism evidence="9 10">
    <name type="scientific">Amborella trichopoda</name>
    <dbReference type="NCBI Taxonomy" id="13333"/>
    <lineage>
        <taxon>Eukaryota</taxon>
        <taxon>Viridiplantae</taxon>
        <taxon>Streptophyta</taxon>
        <taxon>Embryophyta</taxon>
        <taxon>Tracheophyta</taxon>
        <taxon>Spermatophyta</taxon>
        <taxon>Magnoliopsida</taxon>
        <taxon>Amborellales</taxon>
        <taxon>Amborellaceae</taxon>
        <taxon>Amborella</taxon>
    </lineage>
</organism>
<dbReference type="GO" id="GO:0070181">
    <property type="term" value="F:small ribosomal subunit rRNA binding"/>
    <property type="evidence" value="ECO:0000318"/>
    <property type="project" value="GO_Central"/>
</dbReference>
<evidence type="ECO:0000256" key="5">
    <source>
        <dbReference type="ARBA" id="ARBA00037300"/>
    </source>
</evidence>
<comment type="similarity">
    <text evidence="6">Belongs to the UTP23/FCF1 family. UTP23 subfamily.</text>
</comment>
<name>U5DEQ2_AMBTC</name>
<sequence>MRVKRQKKSRKSLSFFKACFGFREPFKILCDGTFLHLLHAHGLGDPSVALSNLLGTRTIPSVTRCILGELKRLGNDYSDSLQSARNLPVTRCNHELMQSARNCIEAIIGSNNLDHFFVATQDPYIRKKFQQIPGAPVIFGLRNTLFLDPPSAYQRQFVKSSEDERSHMNEWEQKIVGNSKKQDVEKGVAVSNDAGKEVLVATKSKNNRKGMLDVKDKVRFKRKKAKGPNPLSCKKKKNPEGPSVSQTFVHKFDETSERSRKKRKRKRPNKEKLENPAN</sequence>
<evidence type="ECO:0000259" key="8">
    <source>
        <dbReference type="Pfam" id="PF24779"/>
    </source>
</evidence>
<evidence type="ECO:0000256" key="3">
    <source>
        <dbReference type="ARBA" id="ARBA00022552"/>
    </source>
</evidence>
<dbReference type="HOGENOM" id="CLU_053567_3_1_1"/>
<keyword evidence="10" id="KW-1185">Reference proteome</keyword>
<dbReference type="GO" id="GO:0006364">
    <property type="term" value="P:rRNA processing"/>
    <property type="evidence" value="ECO:0007669"/>
    <property type="project" value="UniProtKB-KW"/>
</dbReference>
<evidence type="ECO:0000256" key="7">
    <source>
        <dbReference type="SAM" id="MobiDB-lite"/>
    </source>
</evidence>
<accession>U5DEQ2</accession>
<feature type="region of interest" description="Disordered" evidence="7">
    <location>
        <begin position="210"/>
        <end position="278"/>
    </location>
</feature>
<evidence type="ECO:0000256" key="2">
    <source>
        <dbReference type="ARBA" id="ARBA00022517"/>
    </source>
</evidence>
<dbReference type="FunFam" id="3.40.50.1010:FF:000006">
    <property type="entry name" value="rRNA-processing protein UTP23 homolog"/>
    <property type="match status" value="1"/>
</dbReference>
<dbReference type="GO" id="GO:0009793">
    <property type="term" value="P:embryo development ending in seed dormancy"/>
    <property type="evidence" value="ECO:0007669"/>
    <property type="project" value="EnsemblPlants"/>
</dbReference>
<reference evidence="10" key="1">
    <citation type="journal article" date="2013" name="Science">
        <title>The Amborella genome and the evolution of flowering plants.</title>
        <authorList>
            <consortium name="Amborella Genome Project"/>
        </authorList>
    </citation>
    <scope>NUCLEOTIDE SEQUENCE [LARGE SCALE GENOMIC DNA]</scope>
</reference>
<dbReference type="GO" id="GO:0005730">
    <property type="term" value="C:nucleolus"/>
    <property type="evidence" value="ECO:0000318"/>
    <property type="project" value="GO_Central"/>
</dbReference>
<dbReference type="Proteomes" id="UP000017836">
    <property type="component" value="Unassembled WGS sequence"/>
</dbReference>
<comment type="subcellular location">
    <subcellularLocation>
        <location evidence="1">Nucleus</location>
        <location evidence="1">Nucleolus</location>
    </subcellularLocation>
</comment>
<gene>
    <name evidence="9" type="ORF">AMTR_s00071p00094030</name>
</gene>
<keyword evidence="3" id="KW-0698">rRNA processing</keyword>